<reference evidence="2" key="1">
    <citation type="journal article" date="2014" name="Front. Microbiol.">
        <title>High frequency of phylogenetically diverse reductive dehalogenase-homologous genes in deep subseafloor sedimentary metagenomes.</title>
        <authorList>
            <person name="Kawai M."/>
            <person name="Futagami T."/>
            <person name="Toyoda A."/>
            <person name="Takaki Y."/>
            <person name="Nishi S."/>
            <person name="Hori S."/>
            <person name="Arai W."/>
            <person name="Tsubouchi T."/>
            <person name="Morono Y."/>
            <person name="Uchiyama I."/>
            <person name="Ito T."/>
            <person name="Fujiyama A."/>
            <person name="Inagaki F."/>
            <person name="Takami H."/>
        </authorList>
    </citation>
    <scope>NUCLEOTIDE SEQUENCE</scope>
    <source>
        <strain evidence="2">Expedition CK06-06</strain>
    </source>
</reference>
<accession>X0UI39</accession>
<dbReference type="EMBL" id="BARS01021582">
    <property type="protein sequence ID" value="GAG05275.1"/>
    <property type="molecule type" value="Genomic_DNA"/>
</dbReference>
<dbReference type="InterPro" id="IPR000305">
    <property type="entry name" value="GIY-YIG_endonuc"/>
</dbReference>
<protein>
    <recommendedName>
        <fullName evidence="1">GIY-YIG domain-containing protein</fullName>
    </recommendedName>
</protein>
<dbReference type="InterPro" id="IPR035901">
    <property type="entry name" value="GIY-YIG_endonuc_sf"/>
</dbReference>
<proteinExistence type="predicted"/>
<organism evidence="2">
    <name type="scientific">marine sediment metagenome</name>
    <dbReference type="NCBI Taxonomy" id="412755"/>
    <lineage>
        <taxon>unclassified sequences</taxon>
        <taxon>metagenomes</taxon>
        <taxon>ecological metagenomes</taxon>
    </lineage>
</organism>
<name>X0UI39_9ZZZZ</name>
<sequence>MTRDKYYTSSGELIRNPEAYAATGAPMHTGFTTKTGKMVRNPEAYAKSGRQLYTDKDINEVKSIYKVECQGGKKYIGETGNFDRRMDQHFSGNGSKVTQKFQPKSAKELERVPGYFAKEVEQEYTEKYIKKHGYNNVRGGTHTNSTTLNNYDYAHNDSDDSFGKYDPYDDDCPYEHQPDWDIINENDHDW</sequence>
<evidence type="ECO:0000259" key="1">
    <source>
        <dbReference type="PROSITE" id="PS50164"/>
    </source>
</evidence>
<dbReference type="AlphaFoldDB" id="X0UI39"/>
<gene>
    <name evidence="2" type="ORF">S01H1_34644</name>
</gene>
<dbReference type="Pfam" id="PF01541">
    <property type="entry name" value="GIY-YIG"/>
    <property type="match status" value="1"/>
</dbReference>
<feature type="domain" description="GIY-YIG" evidence="1">
    <location>
        <begin position="60"/>
        <end position="136"/>
    </location>
</feature>
<dbReference type="PROSITE" id="PS50164">
    <property type="entry name" value="GIY_YIG"/>
    <property type="match status" value="1"/>
</dbReference>
<comment type="caution">
    <text evidence="2">The sequence shown here is derived from an EMBL/GenBank/DDBJ whole genome shotgun (WGS) entry which is preliminary data.</text>
</comment>
<evidence type="ECO:0000313" key="2">
    <source>
        <dbReference type="EMBL" id="GAG05275.1"/>
    </source>
</evidence>
<dbReference type="Gene3D" id="3.40.1440.10">
    <property type="entry name" value="GIY-YIG endonuclease"/>
    <property type="match status" value="1"/>
</dbReference>
<dbReference type="SUPFAM" id="SSF82771">
    <property type="entry name" value="GIY-YIG endonuclease"/>
    <property type="match status" value="1"/>
</dbReference>